<comment type="caution">
    <text evidence="3">The sequence shown here is derived from an EMBL/GenBank/DDBJ whole genome shotgun (WGS) entry which is preliminary data.</text>
</comment>
<accession>A0A3D9RVH7</accession>
<feature type="signal peptide" evidence="2">
    <location>
        <begin position="1"/>
        <end position="18"/>
    </location>
</feature>
<feature type="chain" id="PRO_5017638404" description="DUF4352 domain-containing protein" evidence="2">
    <location>
        <begin position="19"/>
        <end position="150"/>
    </location>
</feature>
<dbReference type="Proteomes" id="UP000256429">
    <property type="component" value="Unassembled WGS sequence"/>
</dbReference>
<evidence type="ECO:0000313" key="4">
    <source>
        <dbReference type="Proteomes" id="UP000256429"/>
    </source>
</evidence>
<dbReference type="RefSeq" id="WP_115878205.1">
    <property type="nucleotide sequence ID" value="NZ_QTTQ01000009.1"/>
</dbReference>
<protein>
    <recommendedName>
        <fullName evidence="5">DUF4352 domain-containing protein</fullName>
    </recommendedName>
</protein>
<organism evidence="3 4">
    <name type="scientific">Lutibacter oceani</name>
    <dbReference type="NCBI Taxonomy" id="1853311"/>
    <lineage>
        <taxon>Bacteria</taxon>
        <taxon>Pseudomonadati</taxon>
        <taxon>Bacteroidota</taxon>
        <taxon>Flavobacteriia</taxon>
        <taxon>Flavobacteriales</taxon>
        <taxon>Flavobacteriaceae</taxon>
        <taxon>Lutibacter</taxon>
    </lineage>
</organism>
<proteinExistence type="predicted"/>
<dbReference type="AlphaFoldDB" id="A0A3D9RVH7"/>
<keyword evidence="1 2" id="KW-0732">Signal</keyword>
<name>A0A3D9RVH7_9FLAO</name>
<evidence type="ECO:0000256" key="1">
    <source>
        <dbReference type="ARBA" id="ARBA00022729"/>
    </source>
</evidence>
<sequence length="150" mass="17427">MVDRLTLLIIFFSFTVIATATSQQGNFKDFIDFSIDKVEERNYIIDIAGKNGVWESNEDDKFVLIHFKIINKSNKKQIFNFDDVYLFDPNTEIQYKPNWLISLGLLTSINGVNFNLKSEKTIKKTLVFMFPKTETPQFIKSNNKIIEIGD</sequence>
<dbReference type="Gene3D" id="2.60.40.1240">
    <property type="match status" value="1"/>
</dbReference>
<reference evidence="3 4" key="1">
    <citation type="submission" date="2018-08" db="EMBL/GenBank/DDBJ databases">
        <title>Genomic Encyclopedia of Type Strains, Phase III (KMG-III): the genomes of soil and plant-associated and newly described type strains.</title>
        <authorList>
            <person name="Whitman W."/>
        </authorList>
    </citation>
    <scope>NUCLEOTIDE SEQUENCE [LARGE SCALE GENOMIC DNA]</scope>
    <source>
        <strain evidence="3 4">325-5</strain>
    </source>
</reference>
<evidence type="ECO:0000313" key="3">
    <source>
        <dbReference type="EMBL" id="REE83478.1"/>
    </source>
</evidence>
<gene>
    <name evidence="3" type="ORF">BX611_0769</name>
</gene>
<evidence type="ECO:0000256" key="2">
    <source>
        <dbReference type="SAM" id="SignalP"/>
    </source>
</evidence>
<dbReference type="InterPro" id="IPR029050">
    <property type="entry name" value="Immunoprotect_excell_Ig-like"/>
</dbReference>
<evidence type="ECO:0008006" key="5">
    <source>
        <dbReference type="Google" id="ProtNLM"/>
    </source>
</evidence>
<dbReference type="EMBL" id="QTTQ01000009">
    <property type="protein sequence ID" value="REE83478.1"/>
    <property type="molecule type" value="Genomic_DNA"/>
</dbReference>
<keyword evidence="4" id="KW-1185">Reference proteome</keyword>